<sequence>MLKFQCYLLTIFCCIFVYGNGFATTSSNLETILDLKHVCSDFEKIPLSSVEFPNDAIQYLNAIKERSSAKFYSSKSMISNWNKIKVLPVQGLNATVSDVFSFLHSQGCFVFPWGGSVRDLVMGHFIADIDAEITCDPRRLREACIEKFSAKNCQRHHRGNLKIIIGNFGGIKGDTPIVEPIDLAHWNETFGARKSALEFTANSLSFFPDSGLLIDISGKALSAKRYLYWTLRSKGFHPANEKIQRFIFSELQQNFNGNEAKHFLCHKFFDGKLEKNGLKNDCS</sequence>
<dbReference type="SUPFAM" id="SSF81301">
    <property type="entry name" value="Nucleotidyltransferase"/>
    <property type="match status" value="1"/>
</dbReference>
<evidence type="ECO:0000256" key="1">
    <source>
        <dbReference type="SAM" id="SignalP"/>
    </source>
</evidence>
<keyword evidence="1" id="KW-0732">Signal</keyword>
<dbReference type="InterPro" id="IPR043519">
    <property type="entry name" value="NT_sf"/>
</dbReference>
<dbReference type="Gene3D" id="3.30.460.10">
    <property type="entry name" value="Beta Polymerase, domain 2"/>
    <property type="match status" value="1"/>
</dbReference>
<proteinExistence type="predicted"/>
<accession>A0A914QNV4</accession>
<keyword evidence="2" id="KW-1185">Reference proteome</keyword>
<feature type="chain" id="PRO_5037251769" evidence="1">
    <location>
        <begin position="22"/>
        <end position="283"/>
    </location>
</feature>
<evidence type="ECO:0000313" key="2">
    <source>
        <dbReference type="Proteomes" id="UP000887578"/>
    </source>
</evidence>
<evidence type="ECO:0000313" key="3">
    <source>
        <dbReference type="WBParaSite" id="PDA_v2.g537.t1"/>
    </source>
</evidence>
<name>A0A914QNV4_9BILA</name>
<protein>
    <submittedName>
        <fullName evidence="3">Poly A polymerase head domain-containing protein</fullName>
    </submittedName>
</protein>
<feature type="signal peptide" evidence="1">
    <location>
        <begin position="1"/>
        <end position="21"/>
    </location>
</feature>
<dbReference type="Proteomes" id="UP000887578">
    <property type="component" value="Unplaced"/>
</dbReference>
<dbReference type="AlphaFoldDB" id="A0A914QNV4"/>
<dbReference type="WBParaSite" id="PDA_v2.g537.t1">
    <property type="protein sequence ID" value="PDA_v2.g537.t1"/>
    <property type="gene ID" value="PDA_v2.g537"/>
</dbReference>
<reference evidence="3" key="1">
    <citation type="submission" date="2022-11" db="UniProtKB">
        <authorList>
            <consortium name="WormBaseParasite"/>
        </authorList>
    </citation>
    <scope>IDENTIFICATION</scope>
</reference>
<organism evidence="2 3">
    <name type="scientific">Panagrolaimus davidi</name>
    <dbReference type="NCBI Taxonomy" id="227884"/>
    <lineage>
        <taxon>Eukaryota</taxon>
        <taxon>Metazoa</taxon>
        <taxon>Ecdysozoa</taxon>
        <taxon>Nematoda</taxon>
        <taxon>Chromadorea</taxon>
        <taxon>Rhabditida</taxon>
        <taxon>Tylenchina</taxon>
        <taxon>Panagrolaimomorpha</taxon>
        <taxon>Panagrolaimoidea</taxon>
        <taxon>Panagrolaimidae</taxon>
        <taxon>Panagrolaimus</taxon>
    </lineage>
</organism>